<evidence type="ECO:0000259" key="2">
    <source>
        <dbReference type="Pfam" id="PF20938"/>
    </source>
</evidence>
<proteinExistence type="predicted"/>
<dbReference type="Pfam" id="PF20938">
    <property type="entry name" value="DUF2264_C"/>
    <property type="match status" value="1"/>
</dbReference>
<gene>
    <name evidence="3" type="ORF">GCM10008013_15260</name>
</gene>
<name>A0ABQ1YC74_9BACL</name>
<evidence type="ECO:0000259" key="1">
    <source>
        <dbReference type="Pfam" id="PF10022"/>
    </source>
</evidence>
<dbReference type="Proteomes" id="UP000659344">
    <property type="component" value="Unassembled WGS sequence"/>
</dbReference>
<dbReference type="Pfam" id="PF10022">
    <property type="entry name" value="DUF2264"/>
    <property type="match status" value="1"/>
</dbReference>
<dbReference type="PANTHER" id="PTHR35339">
    <property type="entry name" value="LINALOOL DEHYDRATASE_ISOMERASE DOMAIN-CONTAINING PROTEIN"/>
    <property type="match status" value="1"/>
</dbReference>
<comment type="caution">
    <text evidence="3">The sequence shown here is derived from an EMBL/GenBank/DDBJ whole genome shotgun (WGS) entry which is preliminary data.</text>
</comment>
<evidence type="ECO:0000313" key="4">
    <source>
        <dbReference type="Proteomes" id="UP000659344"/>
    </source>
</evidence>
<feature type="domain" description="DUF2264" evidence="2">
    <location>
        <begin position="367"/>
        <end position="590"/>
    </location>
</feature>
<dbReference type="PANTHER" id="PTHR35339:SF4">
    <property type="entry name" value="LINALOOL DEHYDRATASE_ISOMERASE DOMAIN-CONTAINING PROTEIN"/>
    <property type="match status" value="1"/>
</dbReference>
<evidence type="ECO:0008006" key="5">
    <source>
        <dbReference type="Google" id="ProtNLM"/>
    </source>
</evidence>
<dbReference type="InterPro" id="IPR049237">
    <property type="entry name" value="DUF2264_C"/>
</dbReference>
<evidence type="ECO:0000313" key="3">
    <source>
        <dbReference type="EMBL" id="GGH18938.1"/>
    </source>
</evidence>
<dbReference type="PIRSF" id="PIRSF014753">
    <property type="entry name" value="UCP014753"/>
    <property type="match status" value="1"/>
</dbReference>
<dbReference type="InterPro" id="IPR049349">
    <property type="entry name" value="DUF2264_N"/>
</dbReference>
<dbReference type="InterPro" id="IPR016624">
    <property type="entry name" value="UCP014753"/>
</dbReference>
<protein>
    <recommendedName>
        <fullName evidence="5">DUF2264 domain-containing protein</fullName>
    </recommendedName>
</protein>
<keyword evidence="4" id="KW-1185">Reference proteome</keyword>
<dbReference type="EMBL" id="BMFT01000001">
    <property type="protein sequence ID" value="GGH18938.1"/>
    <property type="molecule type" value="Genomic_DNA"/>
</dbReference>
<accession>A0ABQ1YC74</accession>
<dbReference type="RefSeq" id="WP_188537349.1">
    <property type="nucleotide sequence ID" value="NZ_BMFT01000001.1"/>
</dbReference>
<reference evidence="4" key="1">
    <citation type="journal article" date="2019" name="Int. J. Syst. Evol. Microbiol.">
        <title>The Global Catalogue of Microorganisms (GCM) 10K type strain sequencing project: providing services to taxonomists for standard genome sequencing and annotation.</title>
        <authorList>
            <consortium name="The Broad Institute Genomics Platform"/>
            <consortium name="The Broad Institute Genome Sequencing Center for Infectious Disease"/>
            <person name="Wu L."/>
            <person name="Ma J."/>
        </authorList>
    </citation>
    <scope>NUCLEOTIDE SEQUENCE [LARGE SCALE GENOMIC DNA]</scope>
    <source>
        <strain evidence="4">CGMCC 1.12769</strain>
    </source>
</reference>
<feature type="domain" description="DUF2264" evidence="1">
    <location>
        <begin position="15"/>
        <end position="357"/>
    </location>
</feature>
<organism evidence="3 4">
    <name type="scientific">Paenibacillus segetis</name>
    <dbReference type="NCBI Taxonomy" id="1325360"/>
    <lineage>
        <taxon>Bacteria</taxon>
        <taxon>Bacillati</taxon>
        <taxon>Bacillota</taxon>
        <taxon>Bacilli</taxon>
        <taxon>Bacillales</taxon>
        <taxon>Paenibacillaceae</taxon>
        <taxon>Paenibacillus</taxon>
    </lineage>
</organism>
<sequence>MKSIHHEATWKQFLTKADLQQAVTETFEPLKDRFTPGFAGLELGATGAVYNEAIALMEAFARPLWGLIPLASGGGESDLWPNYIEGIIHGTDPEHAEYWGDFGTKDQRMVEQSVLGLGLALVPHQIWDPLNKEQKDSLYRWLNQINLVDRSNPNNWLMFTVLVNIGFKKVGLPYNQEIMDKYLDTIDTYYLGDGWYSDGNTDQRDYYIPFAMHFYSLIYAQLMGEDDPVRATRYRERATLFAQDFMYWFAEDGSSIPFGRSMTYRFAQVSFWSALVYADVQPFSLGVMKGIIMRHLRWWFDQPIFTTERLLSIGYAYPNLIMGESYNAPGSPYWSFKAFLILALPDEHPFWQVEEEDLPELKSVRAQPHARMTICRPEGNKHVIAYGSGQMANFEMAHNAAKYSKFAYSTLFGFSVPKGYYGLTQGAYDSTLALSECDEHYRVRRECEEFHIEEKVVYSRWLPWQDVEVRTWIIPAGIWHIRIHQIRNGRQLDVAEGGFAIQPPKDFAITEKDMIRAVEKGISVHLPWGISGIISLEGFEEAQNVYPDPNTNLLKPRTVIPTLTNRLLVGEHWLISAVFGTTYCEDNARHWMNPPIVERDLAGEITVRDSETDLIYYSTNTSKELGKHVASGN</sequence>